<dbReference type="InterPro" id="IPR025345">
    <property type="entry name" value="DUF4249"/>
</dbReference>
<keyword evidence="2" id="KW-1185">Reference proteome</keyword>
<sequence length="343" mass="39730">MRVNLLYIVPIFLFYGCIDPLDIEVNDRNSRLVVMGEITNLPEAYQVVLQRTSDYETLVNPMEENATVSVTDENGLEYFFKESKPGIYRSCPTEFVGKIGQSYKLRIETSNDIIYESEVETLLSTGEIDKVYYRKSQRQVEVNDYTYLEEGIKVFCDFKDTETEDYFKLDWQGTYKFQSAPMDNNNRYCWNTEFAKFDINLYNDQFSNNSLLKDFEITYLSDGLRFSEDYSFQVRLKSLSKGAFKFWTLIKDQFENDGSIFSALPAQIESNINSLTNAEEKVLGYFVVSSVDTKRIRIPSTALSGVNEAALACKQFSPTDPLPEYCFNCTKYENSEGEEPTFW</sequence>
<dbReference type="Pfam" id="PF14054">
    <property type="entry name" value="DUF4249"/>
    <property type="match status" value="1"/>
</dbReference>
<organism evidence="1 2">
    <name type="scientific">Marivirga sericea</name>
    <dbReference type="NCBI Taxonomy" id="1028"/>
    <lineage>
        <taxon>Bacteria</taxon>
        <taxon>Pseudomonadati</taxon>
        <taxon>Bacteroidota</taxon>
        <taxon>Cytophagia</taxon>
        <taxon>Cytophagales</taxon>
        <taxon>Marivirgaceae</taxon>
        <taxon>Marivirga</taxon>
    </lineage>
</organism>
<gene>
    <name evidence="1" type="ORF">SAMN05661096_01736</name>
</gene>
<dbReference type="OrthoDB" id="922982at2"/>
<name>A0A1X7JLR0_9BACT</name>
<dbReference type="Proteomes" id="UP000193804">
    <property type="component" value="Unassembled WGS sequence"/>
</dbReference>
<dbReference type="EMBL" id="FXAW01000003">
    <property type="protein sequence ID" value="SMG28771.1"/>
    <property type="molecule type" value="Genomic_DNA"/>
</dbReference>
<accession>A0A1X7JLR0</accession>
<dbReference type="RefSeq" id="WP_085516659.1">
    <property type="nucleotide sequence ID" value="NZ_FXAW01000003.1"/>
</dbReference>
<protein>
    <recommendedName>
        <fullName evidence="3">DUF4249 domain-containing protein</fullName>
    </recommendedName>
</protein>
<evidence type="ECO:0008006" key="3">
    <source>
        <dbReference type="Google" id="ProtNLM"/>
    </source>
</evidence>
<evidence type="ECO:0000313" key="2">
    <source>
        <dbReference type="Proteomes" id="UP000193804"/>
    </source>
</evidence>
<reference evidence="2" key="1">
    <citation type="submission" date="2017-04" db="EMBL/GenBank/DDBJ databases">
        <authorList>
            <person name="Varghese N."/>
            <person name="Submissions S."/>
        </authorList>
    </citation>
    <scope>NUCLEOTIDE SEQUENCE [LARGE SCALE GENOMIC DNA]</scope>
    <source>
        <strain evidence="2">DSM 4125</strain>
    </source>
</reference>
<dbReference type="AlphaFoldDB" id="A0A1X7JLR0"/>
<evidence type="ECO:0000313" key="1">
    <source>
        <dbReference type="EMBL" id="SMG28771.1"/>
    </source>
</evidence>
<proteinExistence type="predicted"/>
<dbReference type="PROSITE" id="PS51257">
    <property type="entry name" value="PROKAR_LIPOPROTEIN"/>
    <property type="match status" value="1"/>
</dbReference>
<dbReference type="STRING" id="1028.SAMN05661096_01736"/>